<dbReference type="EMBL" id="CP046453">
    <property type="protein sequence ID" value="QGU05639.1"/>
    <property type="molecule type" value="Genomic_DNA"/>
</dbReference>
<name>A0A6B8VRF1_9CORY</name>
<reference evidence="1 2" key="1">
    <citation type="journal article" date="2021" name="Int. J. Syst. Evol. Microbiol.">
        <title>Classification of three corynebacterial strains isolated from a small paddock in North Rhine-Westphalia: proposal of &lt;i&gt;Corynebacterium kalinowskii&lt;/i&gt; sp. nov., &lt;i&gt;Corynebacterium comes&lt;/i&gt; sp. nov. and &lt;i&gt;Corynebacterium occultum&lt;/i&gt; sp. nov.</title>
        <authorList>
            <person name="Schaffert L."/>
            <person name="Ruwe M."/>
            <person name="Milse J."/>
            <person name="Hanuschka K."/>
            <person name="Ortseifen V."/>
            <person name="Droste J."/>
            <person name="Brandt D."/>
            <person name="Schl L."/>
            <person name="Kutter Y."/>
            <person name="Vinke S."/>
            <person name="Vieh P."/>
            <person name="Jacob L."/>
            <person name="L N.C."/>
            <person name="Schulte-Berndt E."/>
            <person name="Hain C."/>
            <person name="Linder M."/>
            <person name="Schmidt P."/>
            <person name="Wollenschl L."/>
            <person name="Luttermann T."/>
            <person name="Thieme E."/>
            <person name="Hassa J."/>
            <person name="Haak M."/>
            <person name="Wittchen M."/>
            <person name="Mentz A."/>
            <person name="Persicke M."/>
            <person name="Busche T."/>
            <person name="R C."/>
        </authorList>
    </citation>
    <scope>NUCLEOTIDE SEQUENCE [LARGE SCALE GENOMIC DNA]</scope>
    <source>
        <strain evidence="1 2">2019</strain>
    </source>
</reference>
<evidence type="ECO:0008006" key="3">
    <source>
        <dbReference type="Google" id="ProtNLM"/>
    </source>
</evidence>
<dbReference type="Proteomes" id="UP000425178">
    <property type="component" value="Chromosome"/>
</dbReference>
<dbReference type="Pfam" id="PF14085">
    <property type="entry name" value="DUF4265"/>
    <property type="match status" value="1"/>
</dbReference>
<proteinExistence type="predicted"/>
<protein>
    <recommendedName>
        <fullName evidence="3">DUF4265 domain-containing protein</fullName>
    </recommendedName>
</protein>
<sequence length="131" mass="13551">MVTLIAPVARAGIDSEELAADPLGGCHYILRSIPVVAEGVALGDIVACVIVDGRPHIDHVVVPGGNTTLRVLVDAPFIAQLRLLLENLGCRVEHPLPGLLVLSVAPDAPGEGIRAHLADLADQGVVQVAPE</sequence>
<dbReference type="KEGG" id="ccoe:CETAM_12035"/>
<organism evidence="1 2">
    <name type="scientific">Corynebacterium comes</name>
    <dbReference type="NCBI Taxonomy" id="2675218"/>
    <lineage>
        <taxon>Bacteria</taxon>
        <taxon>Bacillati</taxon>
        <taxon>Actinomycetota</taxon>
        <taxon>Actinomycetes</taxon>
        <taxon>Mycobacteriales</taxon>
        <taxon>Corynebacteriaceae</taxon>
        <taxon>Corynebacterium</taxon>
    </lineage>
</organism>
<dbReference type="InterPro" id="IPR025361">
    <property type="entry name" value="DUF4265"/>
</dbReference>
<keyword evidence="2" id="KW-1185">Reference proteome</keyword>
<gene>
    <name evidence="1" type="ORF">CETAM_12035</name>
</gene>
<evidence type="ECO:0000313" key="2">
    <source>
        <dbReference type="Proteomes" id="UP000425178"/>
    </source>
</evidence>
<evidence type="ECO:0000313" key="1">
    <source>
        <dbReference type="EMBL" id="QGU05639.1"/>
    </source>
</evidence>
<accession>A0A6B8VRF1</accession>
<dbReference type="AlphaFoldDB" id="A0A6B8VRF1"/>
<dbReference type="RefSeq" id="WP_156229062.1">
    <property type="nucleotide sequence ID" value="NZ_CP046453.1"/>
</dbReference>